<sequence>GGRGPRGGGGVVRSSEVTGALFGGRPRGAELARALPKVFPGQNRAFPNRFRWCPKCPECFQASSEGDRWFPTSGARVSCRLANPKAGRSRARPSPWKRGPKRYLTDRLGKPSAPEQGRVPERSGPEGRRIPSSPESFPILPEGRTSSVLSSVPLQILFYVNGIYYTFYFLVTLAMIVYKSQVFSYPDDFLAPDLALLFIMAILEVLRLYFGSKGNLTEEEAPLGLSLVITVGSVILSVYFLVWQTYVLKADVIINAVLLFTYGLESVLKVIAIAAFVS</sequence>
<reference evidence="9" key="2">
    <citation type="submission" date="2025-09" db="UniProtKB">
        <authorList>
            <consortium name="Ensembl"/>
        </authorList>
    </citation>
    <scope>IDENTIFICATION</scope>
</reference>
<name>A0A663F6D1_AQUCH</name>
<evidence type="ECO:0000256" key="4">
    <source>
        <dbReference type="ARBA" id="ARBA00022989"/>
    </source>
</evidence>
<dbReference type="GO" id="GO:1905515">
    <property type="term" value="P:non-motile cilium assembly"/>
    <property type="evidence" value="ECO:0007669"/>
    <property type="project" value="TreeGrafter"/>
</dbReference>
<proteinExistence type="predicted"/>
<keyword evidence="4 8" id="KW-1133">Transmembrane helix</keyword>
<evidence type="ECO:0000313" key="9">
    <source>
        <dbReference type="Ensembl" id="ENSACCP00020020089.1"/>
    </source>
</evidence>
<protein>
    <submittedName>
        <fullName evidence="9">Transmembrane protein 80</fullName>
    </submittedName>
</protein>
<dbReference type="GO" id="GO:0035869">
    <property type="term" value="C:ciliary transition zone"/>
    <property type="evidence" value="ECO:0007669"/>
    <property type="project" value="TreeGrafter"/>
</dbReference>
<feature type="region of interest" description="Disordered" evidence="7">
    <location>
        <begin position="82"/>
        <end position="138"/>
    </location>
</feature>
<evidence type="ECO:0000256" key="7">
    <source>
        <dbReference type="SAM" id="MobiDB-lite"/>
    </source>
</evidence>
<dbReference type="Pfam" id="PF09799">
    <property type="entry name" value="Transmemb_17"/>
    <property type="match status" value="1"/>
</dbReference>
<keyword evidence="3 8" id="KW-0812">Transmembrane</keyword>
<dbReference type="InterPro" id="IPR019184">
    <property type="entry name" value="Uncharacterised_TM-17"/>
</dbReference>
<dbReference type="InParanoid" id="A0A663F6D1"/>
<keyword evidence="6" id="KW-0966">Cell projection</keyword>
<dbReference type="GeneTree" id="ENSGT00940000153899"/>
<dbReference type="PANTHER" id="PTHR13531">
    <property type="entry name" value="GEO07735P1-RELATED-RELATED"/>
    <property type="match status" value="1"/>
</dbReference>
<feature type="transmembrane region" description="Helical" evidence="8">
    <location>
        <begin position="252"/>
        <end position="277"/>
    </location>
</feature>
<evidence type="ECO:0000313" key="10">
    <source>
        <dbReference type="Proteomes" id="UP000472275"/>
    </source>
</evidence>
<accession>A0A663F6D1</accession>
<feature type="transmembrane region" description="Helical" evidence="8">
    <location>
        <begin position="190"/>
        <end position="210"/>
    </location>
</feature>
<feature type="compositionally biased region" description="Basic and acidic residues" evidence="7">
    <location>
        <begin position="118"/>
        <end position="129"/>
    </location>
</feature>
<reference evidence="9" key="1">
    <citation type="submission" date="2025-08" db="UniProtKB">
        <authorList>
            <consortium name="Ensembl"/>
        </authorList>
    </citation>
    <scope>IDENTIFICATION</scope>
</reference>
<evidence type="ECO:0000256" key="8">
    <source>
        <dbReference type="SAM" id="Phobius"/>
    </source>
</evidence>
<evidence type="ECO:0000256" key="5">
    <source>
        <dbReference type="ARBA" id="ARBA00023136"/>
    </source>
</evidence>
<evidence type="ECO:0000256" key="6">
    <source>
        <dbReference type="ARBA" id="ARBA00023273"/>
    </source>
</evidence>
<keyword evidence="10" id="KW-1185">Reference proteome</keyword>
<evidence type="ECO:0000256" key="2">
    <source>
        <dbReference type="ARBA" id="ARBA00004141"/>
    </source>
</evidence>
<evidence type="ECO:0000256" key="1">
    <source>
        <dbReference type="ARBA" id="ARBA00004138"/>
    </source>
</evidence>
<feature type="transmembrane region" description="Helical" evidence="8">
    <location>
        <begin position="156"/>
        <end position="178"/>
    </location>
</feature>
<dbReference type="GO" id="GO:0016020">
    <property type="term" value="C:membrane"/>
    <property type="evidence" value="ECO:0007669"/>
    <property type="project" value="UniProtKB-SubCell"/>
</dbReference>
<dbReference type="PANTHER" id="PTHR13531:SF8">
    <property type="entry name" value="TRANSMEMBRANE PROTEIN 80"/>
    <property type="match status" value="1"/>
</dbReference>
<comment type="subcellular location">
    <subcellularLocation>
        <location evidence="1">Cell projection</location>
        <location evidence="1">Cilium</location>
    </subcellularLocation>
    <subcellularLocation>
        <location evidence="2">Membrane</location>
        <topology evidence="2">Multi-pass membrane protein</topology>
    </subcellularLocation>
</comment>
<keyword evidence="5 8" id="KW-0472">Membrane</keyword>
<gene>
    <name evidence="9" type="primary">TMEM80</name>
</gene>
<organism evidence="9 10">
    <name type="scientific">Aquila chrysaetos chrysaetos</name>
    <dbReference type="NCBI Taxonomy" id="223781"/>
    <lineage>
        <taxon>Eukaryota</taxon>
        <taxon>Metazoa</taxon>
        <taxon>Chordata</taxon>
        <taxon>Craniata</taxon>
        <taxon>Vertebrata</taxon>
        <taxon>Euteleostomi</taxon>
        <taxon>Archelosauria</taxon>
        <taxon>Archosauria</taxon>
        <taxon>Dinosauria</taxon>
        <taxon>Saurischia</taxon>
        <taxon>Theropoda</taxon>
        <taxon>Coelurosauria</taxon>
        <taxon>Aves</taxon>
        <taxon>Neognathae</taxon>
        <taxon>Neoaves</taxon>
        <taxon>Telluraves</taxon>
        <taxon>Accipitrimorphae</taxon>
        <taxon>Accipitriformes</taxon>
        <taxon>Accipitridae</taxon>
        <taxon>Accipitrinae</taxon>
        <taxon>Aquila</taxon>
    </lineage>
</organism>
<dbReference type="Proteomes" id="UP000472275">
    <property type="component" value="Chromosome 16"/>
</dbReference>
<feature type="transmembrane region" description="Helical" evidence="8">
    <location>
        <begin position="222"/>
        <end position="246"/>
    </location>
</feature>
<evidence type="ECO:0000256" key="3">
    <source>
        <dbReference type="ARBA" id="ARBA00022692"/>
    </source>
</evidence>
<dbReference type="AlphaFoldDB" id="A0A663F6D1"/>
<dbReference type="Ensembl" id="ENSACCT00020020964.1">
    <property type="protein sequence ID" value="ENSACCP00020020089.1"/>
    <property type="gene ID" value="ENSACCG00020013821.1"/>
</dbReference>